<dbReference type="Pfam" id="PF06974">
    <property type="entry name" value="WS_DGAT_C"/>
    <property type="match status" value="1"/>
</dbReference>
<name>A0A837DEM9_9PSEU</name>
<accession>A0A837DEM9</accession>
<reference evidence="14 15" key="1">
    <citation type="submission" date="2014-10" db="EMBL/GenBank/DDBJ databases">
        <title>Genome sequence of Micropolyspora internatus JCM3315.</title>
        <authorList>
            <person name="Shin S.-K."/>
            <person name="Yi H."/>
        </authorList>
    </citation>
    <scope>NUCLEOTIDE SEQUENCE [LARGE SCALE GENOMIC DNA]</scope>
    <source>
        <strain evidence="14 15">JCM 3315</strain>
    </source>
</reference>
<dbReference type="GO" id="GO:0019432">
    <property type="term" value="P:triglyceride biosynthetic process"/>
    <property type="evidence" value="ECO:0007669"/>
    <property type="project" value="UniProtKB-UniPathway"/>
</dbReference>
<organism evidence="14 15">
    <name type="scientific">Saccharomonospora viridis</name>
    <dbReference type="NCBI Taxonomy" id="1852"/>
    <lineage>
        <taxon>Bacteria</taxon>
        <taxon>Bacillati</taxon>
        <taxon>Actinomycetota</taxon>
        <taxon>Actinomycetes</taxon>
        <taxon>Pseudonocardiales</taxon>
        <taxon>Pseudonocardiaceae</taxon>
        <taxon>Saccharomonospora</taxon>
    </lineage>
</organism>
<dbReference type="GO" id="GO:0071731">
    <property type="term" value="P:response to nitric oxide"/>
    <property type="evidence" value="ECO:0007669"/>
    <property type="project" value="TreeGrafter"/>
</dbReference>
<dbReference type="GO" id="GO:0006071">
    <property type="term" value="P:glycerol metabolic process"/>
    <property type="evidence" value="ECO:0007669"/>
    <property type="project" value="UniProtKB-KW"/>
</dbReference>
<protein>
    <recommendedName>
        <fullName evidence="4 11">Diacylglycerol O-acyltransferase</fullName>
        <ecNumber evidence="4 11">2.3.1.20</ecNumber>
    </recommendedName>
</protein>
<keyword evidence="6 11" id="KW-0808">Transferase</keyword>
<evidence type="ECO:0000256" key="8">
    <source>
        <dbReference type="ARBA" id="ARBA00023098"/>
    </source>
</evidence>
<dbReference type="Proteomes" id="UP000030848">
    <property type="component" value="Unassembled WGS sequence"/>
</dbReference>
<evidence type="ECO:0000256" key="6">
    <source>
        <dbReference type="ARBA" id="ARBA00022679"/>
    </source>
</evidence>
<keyword evidence="9 11" id="KW-0012">Acyltransferase</keyword>
<evidence type="ECO:0000313" key="15">
    <source>
        <dbReference type="Proteomes" id="UP000030848"/>
    </source>
</evidence>
<dbReference type="OMA" id="TAWLRMD"/>
<dbReference type="AlphaFoldDB" id="A0A837DEM9"/>
<evidence type="ECO:0000256" key="9">
    <source>
        <dbReference type="ARBA" id="ARBA00023315"/>
    </source>
</evidence>
<comment type="caution">
    <text evidence="14">The sequence shown here is derived from an EMBL/GenBank/DDBJ whole genome shotgun (WGS) entry which is preliminary data.</text>
</comment>
<proteinExistence type="inferred from homology"/>
<evidence type="ECO:0000256" key="10">
    <source>
        <dbReference type="ARBA" id="ARBA00048109"/>
    </source>
</evidence>
<dbReference type="EC" id="2.3.1.20" evidence="4 11"/>
<evidence type="ECO:0000259" key="12">
    <source>
        <dbReference type="Pfam" id="PF03007"/>
    </source>
</evidence>
<dbReference type="UniPathway" id="UPA00282"/>
<dbReference type="OrthoDB" id="9810950at2"/>
<dbReference type="EMBL" id="JRZE01000001">
    <property type="protein sequence ID" value="KHF46037.1"/>
    <property type="molecule type" value="Genomic_DNA"/>
</dbReference>
<dbReference type="GO" id="GO:0005886">
    <property type="term" value="C:plasma membrane"/>
    <property type="evidence" value="ECO:0007669"/>
    <property type="project" value="TreeGrafter"/>
</dbReference>
<dbReference type="PANTHER" id="PTHR31650:SF1">
    <property type="entry name" value="WAX ESTER SYNTHASE_DIACYLGLYCEROL ACYLTRANSFERASE 4-RELATED"/>
    <property type="match status" value="1"/>
</dbReference>
<evidence type="ECO:0000313" key="14">
    <source>
        <dbReference type="EMBL" id="KHF46037.1"/>
    </source>
</evidence>
<evidence type="ECO:0000256" key="2">
    <source>
        <dbReference type="ARBA" id="ARBA00005189"/>
    </source>
</evidence>
<gene>
    <name evidence="14" type="ORF">MINT15_03380</name>
</gene>
<dbReference type="GO" id="GO:0051701">
    <property type="term" value="P:biological process involved in interaction with host"/>
    <property type="evidence" value="ECO:0007669"/>
    <property type="project" value="TreeGrafter"/>
</dbReference>
<dbReference type="NCBIfam" id="TIGR02946">
    <property type="entry name" value="acyl_WS_DGAT"/>
    <property type="match status" value="1"/>
</dbReference>
<evidence type="ECO:0000256" key="5">
    <source>
        <dbReference type="ARBA" id="ARBA00022516"/>
    </source>
</evidence>
<dbReference type="InterPro" id="IPR009721">
    <property type="entry name" value="O-acyltransferase_WSD1_C"/>
</dbReference>
<keyword evidence="7 11" id="KW-0319">Glycerol metabolism</keyword>
<dbReference type="InterPro" id="IPR045034">
    <property type="entry name" value="O-acyltransferase_WSD1-like"/>
</dbReference>
<dbReference type="GO" id="GO:0004144">
    <property type="term" value="F:diacylglycerol O-acyltransferase activity"/>
    <property type="evidence" value="ECO:0007669"/>
    <property type="project" value="UniProtKB-EC"/>
</dbReference>
<dbReference type="PANTHER" id="PTHR31650">
    <property type="entry name" value="O-ACYLTRANSFERASE (WSD1-LIKE) FAMILY PROTEIN"/>
    <property type="match status" value="1"/>
</dbReference>
<comment type="pathway">
    <text evidence="2">Lipid metabolism.</text>
</comment>
<sequence length="480" mass="52225">MADRLSALDASFLYVEEPSVPMHVGSVAILRRPPGEGLDYAWVQALILRRLRYLPRYRQYVRFVPGHLARPVWVDDADFDISYHVRRSALPAPGNDTQLFDLVARLLARPLDRDRPLWECYLVEGLEGDRVALVTKTHQSLVDGTDTLDLAQLILDTEPAEPTSLAEPVALGEDATWSGWGPSPRPGRARLLFDAVADTVSRPGEVVENVRNAAKDVTSTATRVFDAVGGVATTVRSLVRSVPRGPLHTRVSGGRVFSGVSADLDELRAIRRRHGGTINDVVFAVVTGALRQWLLSRGVPLEHTTTVRALAPLAVHPPENAELSSIALLGNRVDPCLVDLPVGEPYPVLRLQHVAHEMGQQVRARRSVAARAMARLGGFAPATMYSLAARAASSLSGRLFDVVVANSPGPQQRLYAGEAVLERIYPALPLSRDQALTIGVTSYNGHVYFGLNADRKALSDIPVLTGMITEAIAELKGTNW</sequence>
<dbReference type="InterPro" id="IPR014292">
    <property type="entry name" value="Acyl_transf_WS/DGAT"/>
</dbReference>
<evidence type="ECO:0000256" key="3">
    <source>
        <dbReference type="ARBA" id="ARBA00009587"/>
    </source>
</evidence>
<evidence type="ECO:0000256" key="7">
    <source>
        <dbReference type="ARBA" id="ARBA00022798"/>
    </source>
</evidence>
<comment type="similarity">
    <text evidence="3 11">Belongs to the long-chain O-acyltransferase family.</text>
</comment>
<dbReference type="InterPro" id="IPR004255">
    <property type="entry name" value="O-acyltransferase_WSD1_N"/>
</dbReference>
<dbReference type="SUPFAM" id="SSF52777">
    <property type="entry name" value="CoA-dependent acyltransferases"/>
    <property type="match status" value="1"/>
</dbReference>
<dbReference type="RefSeq" id="WP_015787369.1">
    <property type="nucleotide sequence ID" value="NZ_CALJZO010000062.1"/>
</dbReference>
<evidence type="ECO:0000256" key="1">
    <source>
        <dbReference type="ARBA" id="ARBA00004771"/>
    </source>
</evidence>
<evidence type="ECO:0000256" key="4">
    <source>
        <dbReference type="ARBA" id="ARBA00013244"/>
    </source>
</evidence>
<comment type="pathway">
    <text evidence="1 11">Glycerolipid metabolism; triacylglycerol biosynthesis.</text>
</comment>
<comment type="catalytic activity">
    <reaction evidence="10 11">
        <text>an acyl-CoA + a 1,2-diacyl-sn-glycerol = a triacyl-sn-glycerol + CoA</text>
        <dbReference type="Rhea" id="RHEA:10868"/>
        <dbReference type="ChEBI" id="CHEBI:17815"/>
        <dbReference type="ChEBI" id="CHEBI:57287"/>
        <dbReference type="ChEBI" id="CHEBI:58342"/>
        <dbReference type="ChEBI" id="CHEBI:64615"/>
        <dbReference type="EC" id="2.3.1.20"/>
    </reaction>
</comment>
<dbReference type="GO" id="GO:0001666">
    <property type="term" value="P:response to hypoxia"/>
    <property type="evidence" value="ECO:0007669"/>
    <property type="project" value="TreeGrafter"/>
</dbReference>
<keyword evidence="8 11" id="KW-0443">Lipid metabolism</keyword>
<evidence type="ECO:0000259" key="13">
    <source>
        <dbReference type="Pfam" id="PF06974"/>
    </source>
</evidence>
<feature type="domain" description="O-acyltransferase WSD1-like N-terminal" evidence="12">
    <location>
        <begin position="5"/>
        <end position="282"/>
    </location>
</feature>
<feature type="domain" description="O-acyltransferase WSD1 C-terminal" evidence="13">
    <location>
        <begin position="330"/>
        <end position="476"/>
    </location>
</feature>
<evidence type="ECO:0000256" key="11">
    <source>
        <dbReference type="RuleBase" id="RU361241"/>
    </source>
</evidence>
<dbReference type="Pfam" id="PF03007">
    <property type="entry name" value="WS_DGAT_cat"/>
    <property type="match status" value="1"/>
</dbReference>
<keyword evidence="5 11" id="KW-0444">Lipid biosynthesis</keyword>